<dbReference type="EMBL" id="HBHM01000727">
    <property type="protein sequence ID" value="CAD9721288.1"/>
    <property type="molecule type" value="Transcribed_RNA"/>
</dbReference>
<gene>
    <name evidence="1" type="ORF">CROS1312_LOCUS554</name>
</gene>
<proteinExistence type="predicted"/>
<evidence type="ECO:0000313" key="1">
    <source>
        <dbReference type="EMBL" id="CAD9721288.1"/>
    </source>
</evidence>
<protein>
    <submittedName>
        <fullName evidence="1">Uncharacterized protein</fullName>
    </submittedName>
</protein>
<dbReference type="AlphaFoldDB" id="A0A7S2T7N1"/>
<sequence>MEGVQRMERAVEARVAEFEEAHRLAKEEEGELEGRVEEAIRAAMADIVQERVDSGDHGHTLNLWAEVRDRLMRLSGRRPCERQRTSQCVDCEYARELVESGAMDNSILGDMIEQASQRIGELGAEAYEEETLTWGRRMAQRMRVSESAGEVLSNFFNDAEVLLTRMEAGVAASLLSQALASGLGGEE</sequence>
<organism evidence="1">
    <name type="scientific">Chloropicon roscoffensis</name>
    <dbReference type="NCBI Taxonomy" id="1461544"/>
    <lineage>
        <taxon>Eukaryota</taxon>
        <taxon>Viridiplantae</taxon>
        <taxon>Chlorophyta</taxon>
        <taxon>Chloropicophyceae</taxon>
        <taxon>Chloropicales</taxon>
        <taxon>Chloropicaceae</taxon>
        <taxon>Chloropicon</taxon>
    </lineage>
</organism>
<accession>A0A7S2T7N1</accession>
<reference evidence="1" key="1">
    <citation type="submission" date="2021-01" db="EMBL/GenBank/DDBJ databases">
        <authorList>
            <person name="Corre E."/>
            <person name="Pelletier E."/>
            <person name="Niang G."/>
            <person name="Scheremetjew M."/>
            <person name="Finn R."/>
            <person name="Kale V."/>
            <person name="Holt S."/>
            <person name="Cochrane G."/>
            <person name="Meng A."/>
            <person name="Brown T."/>
            <person name="Cohen L."/>
        </authorList>
    </citation>
    <scope>NUCLEOTIDE SEQUENCE</scope>
    <source>
        <strain evidence="1">RCC2335</strain>
    </source>
</reference>
<name>A0A7S2T7N1_9CHLO</name>